<dbReference type="PANTHER" id="PTHR31793:SF24">
    <property type="entry name" value="LONG-CHAIN ACYL-COA THIOESTERASE FADM"/>
    <property type="match status" value="1"/>
</dbReference>
<dbReference type="PANTHER" id="PTHR31793">
    <property type="entry name" value="4-HYDROXYBENZOYL-COA THIOESTERASE FAMILY MEMBER"/>
    <property type="match status" value="1"/>
</dbReference>
<keyword evidence="2" id="KW-1185">Reference proteome</keyword>
<dbReference type="EMBL" id="SGWQ01000013">
    <property type="protein sequence ID" value="RZS32295.1"/>
    <property type="molecule type" value="Genomic_DNA"/>
</dbReference>
<evidence type="ECO:0000313" key="1">
    <source>
        <dbReference type="EMBL" id="RZS32295.1"/>
    </source>
</evidence>
<dbReference type="CDD" id="cd00586">
    <property type="entry name" value="4HBT"/>
    <property type="match status" value="1"/>
</dbReference>
<reference evidence="1 2" key="1">
    <citation type="submission" date="2019-02" db="EMBL/GenBank/DDBJ databases">
        <title>Genomic Encyclopedia of Type Strains, Phase IV (KMG-IV): sequencing the most valuable type-strain genomes for metagenomic binning, comparative biology and taxonomic classification.</title>
        <authorList>
            <person name="Goeker M."/>
        </authorList>
    </citation>
    <scope>NUCLEOTIDE SEQUENCE [LARGE SCALE GENOMIC DNA]</scope>
    <source>
        <strain evidence="1 2">DSM 101727</strain>
    </source>
</reference>
<dbReference type="OrthoDB" id="3683044at2"/>
<dbReference type="Pfam" id="PF13279">
    <property type="entry name" value="4HBT_2"/>
    <property type="match status" value="1"/>
</dbReference>
<sequence>MPFSTRIAVRSYELDALGHLNQAVYHSYAEVARVEAFIAAGVSWDDLVATGVGPVMLASQINFRRELRGGEKVDVTCELKFGDGKTFVVDQRILKVDGTLSAEISSVIGLMDLSARKLLEDPRAVLEKAGLDLSGLSA</sequence>
<evidence type="ECO:0000313" key="2">
    <source>
        <dbReference type="Proteomes" id="UP000294257"/>
    </source>
</evidence>
<gene>
    <name evidence="1" type="ORF">EV193_113139</name>
</gene>
<dbReference type="InterPro" id="IPR050563">
    <property type="entry name" value="4-hydroxybenzoyl-CoA_TE"/>
</dbReference>
<name>A0A4Q7KDK9_9PSEU</name>
<organism evidence="1 2">
    <name type="scientific">Herbihabitans rhizosphaerae</name>
    <dbReference type="NCBI Taxonomy" id="1872711"/>
    <lineage>
        <taxon>Bacteria</taxon>
        <taxon>Bacillati</taxon>
        <taxon>Actinomycetota</taxon>
        <taxon>Actinomycetes</taxon>
        <taxon>Pseudonocardiales</taxon>
        <taxon>Pseudonocardiaceae</taxon>
        <taxon>Herbihabitans</taxon>
    </lineage>
</organism>
<dbReference type="AlphaFoldDB" id="A0A4Q7KDK9"/>
<protein>
    <submittedName>
        <fullName evidence="1">Acyl-CoA thioester hydrolase</fullName>
    </submittedName>
</protein>
<proteinExistence type="predicted"/>
<dbReference type="RefSeq" id="WP_130348097.1">
    <property type="nucleotide sequence ID" value="NZ_SGWQ01000013.1"/>
</dbReference>
<dbReference type="Proteomes" id="UP000294257">
    <property type="component" value="Unassembled WGS sequence"/>
</dbReference>
<dbReference type="InterPro" id="IPR029069">
    <property type="entry name" value="HotDog_dom_sf"/>
</dbReference>
<dbReference type="Gene3D" id="3.10.129.10">
    <property type="entry name" value="Hotdog Thioesterase"/>
    <property type="match status" value="1"/>
</dbReference>
<dbReference type="SUPFAM" id="SSF54637">
    <property type="entry name" value="Thioesterase/thiol ester dehydrase-isomerase"/>
    <property type="match status" value="1"/>
</dbReference>
<comment type="caution">
    <text evidence="1">The sequence shown here is derived from an EMBL/GenBank/DDBJ whole genome shotgun (WGS) entry which is preliminary data.</text>
</comment>
<keyword evidence="1" id="KW-0378">Hydrolase</keyword>
<accession>A0A4Q7KDK9</accession>
<dbReference type="GO" id="GO:0047617">
    <property type="term" value="F:fatty acyl-CoA hydrolase activity"/>
    <property type="evidence" value="ECO:0007669"/>
    <property type="project" value="TreeGrafter"/>
</dbReference>